<comment type="caution">
    <text evidence="1">The sequence shown here is derived from an EMBL/GenBank/DDBJ whole genome shotgun (WGS) entry which is preliminary data.</text>
</comment>
<evidence type="ECO:0000313" key="2">
    <source>
        <dbReference type="Proteomes" id="UP000814128"/>
    </source>
</evidence>
<protein>
    <submittedName>
        <fullName evidence="1">Chaperonin 10-like protein</fullName>
    </submittedName>
</protein>
<keyword evidence="2" id="KW-1185">Reference proteome</keyword>
<organism evidence="1 2">
    <name type="scientific">Vararia minispora EC-137</name>
    <dbReference type="NCBI Taxonomy" id="1314806"/>
    <lineage>
        <taxon>Eukaryota</taxon>
        <taxon>Fungi</taxon>
        <taxon>Dikarya</taxon>
        <taxon>Basidiomycota</taxon>
        <taxon>Agaricomycotina</taxon>
        <taxon>Agaricomycetes</taxon>
        <taxon>Russulales</taxon>
        <taxon>Lachnocladiaceae</taxon>
        <taxon>Vararia</taxon>
    </lineage>
</organism>
<accession>A0ACB8QNY0</accession>
<name>A0ACB8QNY0_9AGAM</name>
<reference evidence="1" key="1">
    <citation type="submission" date="2021-02" db="EMBL/GenBank/DDBJ databases">
        <authorList>
            <consortium name="DOE Joint Genome Institute"/>
            <person name="Ahrendt S."/>
            <person name="Looney B.P."/>
            <person name="Miyauchi S."/>
            <person name="Morin E."/>
            <person name="Drula E."/>
            <person name="Courty P.E."/>
            <person name="Chicoki N."/>
            <person name="Fauchery L."/>
            <person name="Kohler A."/>
            <person name="Kuo A."/>
            <person name="Labutti K."/>
            <person name="Pangilinan J."/>
            <person name="Lipzen A."/>
            <person name="Riley R."/>
            <person name="Andreopoulos W."/>
            <person name="He G."/>
            <person name="Johnson J."/>
            <person name="Barry K.W."/>
            <person name="Grigoriev I.V."/>
            <person name="Nagy L."/>
            <person name="Hibbett D."/>
            <person name="Henrissat B."/>
            <person name="Matheny P.B."/>
            <person name="Labbe J."/>
            <person name="Martin F."/>
        </authorList>
    </citation>
    <scope>NUCLEOTIDE SEQUENCE</scope>
    <source>
        <strain evidence="1">EC-137</strain>
    </source>
</reference>
<proteinExistence type="predicted"/>
<dbReference type="Proteomes" id="UP000814128">
    <property type="component" value="Unassembled WGS sequence"/>
</dbReference>
<gene>
    <name evidence="1" type="ORF">K488DRAFT_47852</name>
</gene>
<sequence length="334" mass="35724">MSFEYTIFTGGPDGEIRTRKVSRAKRPGDVVIKITHSGLCFTDVHQKHRDIALGHEGAGEVIEVGPAVKTLKIGDLVGFGLQRGACGVCSECLAGEDSYCPDGDFYSHPRGDPNVGSLASHALIPETFAFKIPDGMPSAYAAPFMCAGATVFEALYRYGARAGDRVGVLGVGGLGHLAIQLARAMGCIVIVFSTSESKRTEATTLGAHEFVVYTDEERRNVKPVKHLLVVSSRQPDWNIFMPLLSPRATIFPLTVDATGVLAIPAQPLTSKGLRVQGSKVAPRSVFAPMLSFASAHDVKPIVQEFPMTLRGLTDAFAALKVGVVRYRAVLVAQD</sequence>
<dbReference type="EMBL" id="MU273521">
    <property type="protein sequence ID" value="KAI0033385.1"/>
    <property type="molecule type" value="Genomic_DNA"/>
</dbReference>
<evidence type="ECO:0000313" key="1">
    <source>
        <dbReference type="EMBL" id="KAI0033385.1"/>
    </source>
</evidence>
<reference evidence="1" key="2">
    <citation type="journal article" date="2022" name="New Phytol.">
        <title>Evolutionary transition to the ectomycorrhizal habit in the genomes of a hyperdiverse lineage of mushroom-forming fungi.</title>
        <authorList>
            <person name="Looney B."/>
            <person name="Miyauchi S."/>
            <person name="Morin E."/>
            <person name="Drula E."/>
            <person name="Courty P.E."/>
            <person name="Kohler A."/>
            <person name="Kuo A."/>
            <person name="LaButti K."/>
            <person name="Pangilinan J."/>
            <person name="Lipzen A."/>
            <person name="Riley R."/>
            <person name="Andreopoulos W."/>
            <person name="He G."/>
            <person name="Johnson J."/>
            <person name="Nolan M."/>
            <person name="Tritt A."/>
            <person name="Barry K.W."/>
            <person name="Grigoriev I.V."/>
            <person name="Nagy L.G."/>
            <person name="Hibbett D."/>
            <person name="Henrissat B."/>
            <person name="Matheny P.B."/>
            <person name="Labbe J."/>
            <person name="Martin F.M."/>
        </authorList>
    </citation>
    <scope>NUCLEOTIDE SEQUENCE</scope>
    <source>
        <strain evidence="1">EC-137</strain>
    </source>
</reference>